<dbReference type="InterPro" id="IPR013154">
    <property type="entry name" value="ADH-like_N"/>
</dbReference>
<dbReference type="PRINTS" id="PR00080">
    <property type="entry name" value="SDRFAMILY"/>
</dbReference>
<dbReference type="InterPro" id="IPR020904">
    <property type="entry name" value="Sc_DH/Rdtase_CS"/>
</dbReference>
<dbReference type="InterPro" id="IPR051397">
    <property type="entry name" value="Zn-ADH-like_protein"/>
</dbReference>
<dbReference type="FunFam" id="3.40.50.720:FF:000121">
    <property type="entry name" value="Prostaglandin reductase 2"/>
    <property type="match status" value="1"/>
</dbReference>
<dbReference type="Proteomes" id="UP001291623">
    <property type="component" value="Unassembled WGS sequence"/>
</dbReference>
<keyword evidence="1" id="KW-0560">Oxidoreductase</keyword>
<dbReference type="InterPro" id="IPR013149">
    <property type="entry name" value="ADH-like_C"/>
</dbReference>
<dbReference type="InterPro" id="IPR011032">
    <property type="entry name" value="GroES-like_sf"/>
</dbReference>
<evidence type="ECO:0000259" key="2">
    <source>
        <dbReference type="SMART" id="SM00829"/>
    </source>
</evidence>
<dbReference type="GO" id="GO:0016491">
    <property type="term" value="F:oxidoreductase activity"/>
    <property type="evidence" value="ECO:0007669"/>
    <property type="project" value="UniProtKB-KW"/>
</dbReference>
<dbReference type="SMART" id="SM00829">
    <property type="entry name" value="PKS_ER"/>
    <property type="match status" value="1"/>
</dbReference>
<sequence length="669" mass="71960">MELKPGLSALVTGGASGIGKALSLALAQKGVFVTIVDFSEEKGKEVAALAEKECAKFHSGLEFPVVMFIRCDVTDAGELKAAFKKHFVTYGGLDICINSAGIGDIIPFRNDRTDGSKSWRHTVNVNLVGAIDSTRLAIQAMQTAQKPGVIINLGSASGLYPMYAGPIYSASKGGVVMFTRSLAPFKRQGIRINVLCPEFVQTDLAEKVNSSTIDQLGGYLPMELVVKGAFELIRDESKAGSCLWITNRRGLEYWPTPAEEAKYLLPKTRLKSLVTVPMDLQIPHSFEKVLSNCVISSSTLGKIIIVHTLSHNFRSATRIVRTELRLPLKPDHVLLKVIYAGVNASDVNFSSGRYFSGNGKDVTSLLPLDSGFESAFSCKFEGLDVDAPVNVIFGHAVGIIAAIGDAVRNLKIGMPAAIMTFGGYAEFVMVPAKHILPVAKPDPEVLAMLTSGLTASIALEKAAQMESGKVVLVTAAAGATGQFAVQLAKLAGNTVVATCGGNEKAKLLKDLGVDRVIDYKAEDIKAVLKKEFPKGTDIVYESVGGEMFDICLNALAVYGRLVVIGMISQYQGEHGWKPRNYPGICEKLLAKSQTVAGFFLIQYAHLWQEHLDRLFNLFSSGKLKVAIDPKQFVGLHSVADAVEYLHSGKSAGKVVVCIDPTYAQQLAKL</sequence>
<dbReference type="PRINTS" id="PR00081">
    <property type="entry name" value="GDHRDH"/>
</dbReference>
<dbReference type="PANTHER" id="PTHR43677">
    <property type="entry name" value="SHORT-CHAIN DEHYDROGENASE/REDUCTASE"/>
    <property type="match status" value="1"/>
</dbReference>
<protein>
    <recommendedName>
        <fullName evidence="2">Enoyl reductase (ER) domain-containing protein</fullName>
    </recommendedName>
</protein>
<reference evidence="3" key="1">
    <citation type="submission" date="2023-12" db="EMBL/GenBank/DDBJ databases">
        <title>Genome assembly of Anisodus tanguticus.</title>
        <authorList>
            <person name="Wang Y.-J."/>
        </authorList>
    </citation>
    <scope>NUCLEOTIDE SEQUENCE</scope>
    <source>
        <strain evidence="3">KB-2021</strain>
        <tissue evidence="3">Leaf</tissue>
    </source>
</reference>
<dbReference type="InterPro" id="IPR036291">
    <property type="entry name" value="NAD(P)-bd_dom_sf"/>
</dbReference>
<dbReference type="AlphaFoldDB" id="A0AAE1QV44"/>
<dbReference type="InterPro" id="IPR002347">
    <property type="entry name" value="SDR_fam"/>
</dbReference>
<dbReference type="InterPro" id="IPR020843">
    <property type="entry name" value="ER"/>
</dbReference>
<dbReference type="SUPFAM" id="SSF50129">
    <property type="entry name" value="GroES-like"/>
    <property type="match status" value="1"/>
</dbReference>
<dbReference type="EMBL" id="JAVYJV010000023">
    <property type="protein sequence ID" value="KAK4340235.1"/>
    <property type="molecule type" value="Genomic_DNA"/>
</dbReference>
<evidence type="ECO:0000256" key="1">
    <source>
        <dbReference type="ARBA" id="ARBA00023002"/>
    </source>
</evidence>
<gene>
    <name evidence="3" type="ORF">RND71_041697</name>
</gene>
<dbReference type="Pfam" id="PF00107">
    <property type="entry name" value="ADH_zinc_N"/>
    <property type="match status" value="1"/>
</dbReference>
<evidence type="ECO:0000313" key="3">
    <source>
        <dbReference type="EMBL" id="KAK4340235.1"/>
    </source>
</evidence>
<name>A0AAE1QV44_9SOLA</name>
<dbReference type="Pfam" id="PF00106">
    <property type="entry name" value="adh_short"/>
    <property type="match status" value="1"/>
</dbReference>
<comment type="caution">
    <text evidence="3">The sequence shown here is derived from an EMBL/GenBank/DDBJ whole genome shotgun (WGS) entry which is preliminary data.</text>
</comment>
<organism evidence="3 4">
    <name type="scientific">Anisodus tanguticus</name>
    <dbReference type="NCBI Taxonomy" id="243964"/>
    <lineage>
        <taxon>Eukaryota</taxon>
        <taxon>Viridiplantae</taxon>
        <taxon>Streptophyta</taxon>
        <taxon>Embryophyta</taxon>
        <taxon>Tracheophyta</taxon>
        <taxon>Spermatophyta</taxon>
        <taxon>Magnoliopsida</taxon>
        <taxon>eudicotyledons</taxon>
        <taxon>Gunneridae</taxon>
        <taxon>Pentapetalae</taxon>
        <taxon>asterids</taxon>
        <taxon>lamiids</taxon>
        <taxon>Solanales</taxon>
        <taxon>Solanaceae</taxon>
        <taxon>Solanoideae</taxon>
        <taxon>Hyoscyameae</taxon>
        <taxon>Anisodus</taxon>
    </lineage>
</organism>
<evidence type="ECO:0000313" key="4">
    <source>
        <dbReference type="Proteomes" id="UP001291623"/>
    </source>
</evidence>
<keyword evidence="4" id="KW-1185">Reference proteome</keyword>
<dbReference type="Pfam" id="PF08240">
    <property type="entry name" value="ADH_N"/>
    <property type="match status" value="1"/>
</dbReference>
<dbReference type="CDD" id="cd05323">
    <property type="entry name" value="ADH_SDR_c_like"/>
    <property type="match status" value="1"/>
</dbReference>
<proteinExistence type="predicted"/>
<dbReference type="PANTHER" id="PTHR43677:SF3">
    <property type="entry name" value="PROSTAGLANDIN REDUCTASE 3"/>
    <property type="match status" value="1"/>
</dbReference>
<dbReference type="PROSITE" id="PS00061">
    <property type="entry name" value="ADH_SHORT"/>
    <property type="match status" value="1"/>
</dbReference>
<dbReference type="SUPFAM" id="SSF51735">
    <property type="entry name" value="NAD(P)-binding Rossmann-fold domains"/>
    <property type="match status" value="2"/>
</dbReference>
<accession>A0AAE1QV44</accession>
<dbReference type="Gene3D" id="3.90.180.10">
    <property type="entry name" value="Medium-chain alcohol dehydrogenases, catalytic domain"/>
    <property type="match status" value="1"/>
</dbReference>
<feature type="domain" description="Enoyl reductase (ER)" evidence="2">
    <location>
        <begin position="311"/>
        <end position="656"/>
    </location>
</feature>
<dbReference type="Gene3D" id="3.40.50.720">
    <property type="entry name" value="NAD(P)-binding Rossmann-like Domain"/>
    <property type="match status" value="2"/>
</dbReference>
<dbReference type="GO" id="GO:0005739">
    <property type="term" value="C:mitochondrion"/>
    <property type="evidence" value="ECO:0007669"/>
    <property type="project" value="TreeGrafter"/>
</dbReference>